<dbReference type="Proteomes" id="UP000318212">
    <property type="component" value="Unassembled WGS sequence"/>
</dbReference>
<dbReference type="RefSeq" id="WP_141519152.1">
    <property type="nucleotide sequence ID" value="NZ_VICE01000116.1"/>
</dbReference>
<keyword evidence="3" id="KW-1185">Reference proteome</keyword>
<evidence type="ECO:0008006" key="4">
    <source>
        <dbReference type="Google" id="ProtNLM"/>
    </source>
</evidence>
<evidence type="ECO:0000313" key="3">
    <source>
        <dbReference type="Proteomes" id="UP000318212"/>
    </source>
</evidence>
<dbReference type="EMBL" id="VICE01000116">
    <property type="protein sequence ID" value="TQD41736.1"/>
    <property type="molecule type" value="Genomic_DNA"/>
</dbReference>
<evidence type="ECO:0000313" key="2">
    <source>
        <dbReference type="EMBL" id="TQD41736.1"/>
    </source>
</evidence>
<keyword evidence="1" id="KW-0472">Membrane</keyword>
<name>A0A507ZVG0_9GAMM</name>
<reference evidence="2 3" key="1">
    <citation type="submission" date="2019-06" db="EMBL/GenBank/DDBJ databases">
        <title>Lysobacter alkalisoli sp. nov. isolated from saline soil.</title>
        <authorList>
            <person name="Sun J.-Q."/>
            <person name="Xu L."/>
        </authorList>
    </citation>
    <scope>NUCLEOTIDE SEQUENCE [LARGE SCALE GENOMIC DNA]</scope>
    <source>
        <strain evidence="2 3">JCM 31130</strain>
    </source>
</reference>
<evidence type="ECO:0000256" key="1">
    <source>
        <dbReference type="SAM" id="Phobius"/>
    </source>
</evidence>
<sequence length="146" mass="15372">MTAPHDTTTRADARSGADFDQAMRALHAEGLAHLRPRTLSRLGRDRREVFLPRAHARPGWMMGGALAAVFACALGIAWLQSPSSPTSPAPALSASVDAPGPTGDAGLVSALEAAEAEVVLNPLDEDPDLYLWLAANDEALPAILER</sequence>
<comment type="caution">
    <text evidence="2">The sequence shown here is derived from an EMBL/GenBank/DDBJ whole genome shotgun (WGS) entry which is preliminary data.</text>
</comment>
<feature type="transmembrane region" description="Helical" evidence="1">
    <location>
        <begin position="60"/>
        <end position="79"/>
    </location>
</feature>
<keyword evidence="1" id="KW-0812">Transmembrane</keyword>
<gene>
    <name evidence="2" type="ORF">FKV25_12595</name>
</gene>
<organism evidence="2 3">
    <name type="scientific">Marilutibacter aestuarii</name>
    <dbReference type="NCBI Taxonomy" id="1706195"/>
    <lineage>
        <taxon>Bacteria</taxon>
        <taxon>Pseudomonadati</taxon>
        <taxon>Pseudomonadota</taxon>
        <taxon>Gammaproteobacteria</taxon>
        <taxon>Lysobacterales</taxon>
        <taxon>Lysobacteraceae</taxon>
        <taxon>Marilutibacter</taxon>
    </lineage>
</organism>
<proteinExistence type="predicted"/>
<dbReference type="OrthoDB" id="5976069at2"/>
<keyword evidence="1" id="KW-1133">Transmembrane helix</keyword>
<dbReference type="AlphaFoldDB" id="A0A507ZVG0"/>
<protein>
    <recommendedName>
        <fullName evidence="4">DUF3619 family protein</fullName>
    </recommendedName>
</protein>
<accession>A0A507ZVG0</accession>